<gene>
    <name evidence="1" type="ORF">GALL_396020</name>
</gene>
<comment type="caution">
    <text evidence="1">The sequence shown here is derived from an EMBL/GenBank/DDBJ whole genome shotgun (WGS) entry which is preliminary data.</text>
</comment>
<dbReference type="InterPro" id="IPR003774">
    <property type="entry name" value="AlgH-like"/>
</dbReference>
<dbReference type="AlphaFoldDB" id="A0A1J5Q667"/>
<name>A0A1J5Q667_9ZZZZ</name>
<protein>
    <submittedName>
        <fullName evidence="1">Uncharacterized protein</fullName>
    </submittedName>
</protein>
<dbReference type="PANTHER" id="PTHR30327:SF1">
    <property type="entry name" value="UPF0301 PROTEIN YQGE"/>
    <property type="match status" value="1"/>
</dbReference>
<dbReference type="GO" id="GO:0005829">
    <property type="term" value="C:cytosol"/>
    <property type="evidence" value="ECO:0007669"/>
    <property type="project" value="TreeGrafter"/>
</dbReference>
<dbReference type="EMBL" id="MLJW01001354">
    <property type="protein sequence ID" value="OIQ78690.1"/>
    <property type="molecule type" value="Genomic_DNA"/>
</dbReference>
<evidence type="ECO:0000313" key="1">
    <source>
        <dbReference type="EMBL" id="OIQ78690.1"/>
    </source>
</evidence>
<accession>A0A1J5Q667</accession>
<dbReference type="PANTHER" id="PTHR30327">
    <property type="entry name" value="UNCHARACTERIZED PROTEIN YQGE"/>
    <property type="match status" value="1"/>
</dbReference>
<dbReference type="SUPFAM" id="SSF143456">
    <property type="entry name" value="VC0467-like"/>
    <property type="match status" value="1"/>
</dbReference>
<proteinExistence type="inferred from homology"/>
<reference evidence="1" key="1">
    <citation type="submission" date="2016-10" db="EMBL/GenBank/DDBJ databases">
        <title>Sequence of Gallionella enrichment culture.</title>
        <authorList>
            <person name="Poehlein A."/>
            <person name="Muehling M."/>
            <person name="Daniel R."/>
        </authorList>
    </citation>
    <scope>NUCLEOTIDE SEQUENCE</scope>
</reference>
<dbReference type="Pfam" id="PF02622">
    <property type="entry name" value="DUF179"/>
    <property type="match status" value="1"/>
</dbReference>
<dbReference type="HAMAP" id="MF_00758">
    <property type="entry name" value="UPF0301"/>
    <property type="match status" value="1"/>
</dbReference>
<sequence>MAARRPFVLPVGAGPPGRSASLALSFRCPASRAMSDHTPAMLAGISRRDTLRNMNPRPDASNLSNQFLIAMPGMDDGNFARTVVFVCEHSPRGALGLVINRASDITVKELFDRVGLEAASDQATAPVLQGGPVQTERGFVLHEPTGTTYASTLSIPGGLEMTTSKDVLEHMASGGGPKRVLIALGYSGWNAGQLEEEIGQNGWLTVEADPIVLFDTPIEARFNAAMALLGFSPAMLSQTAGHA</sequence>
<dbReference type="Gene3D" id="3.40.1740.10">
    <property type="entry name" value="VC0467-like"/>
    <property type="match status" value="1"/>
</dbReference>
<dbReference type="NCBIfam" id="NF001266">
    <property type="entry name" value="PRK00228.1-1"/>
    <property type="match status" value="1"/>
</dbReference>
<organism evidence="1">
    <name type="scientific">mine drainage metagenome</name>
    <dbReference type="NCBI Taxonomy" id="410659"/>
    <lineage>
        <taxon>unclassified sequences</taxon>
        <taxon>metagenomes</taxon>
        <taxon>ecological metagenomes</taxon>
    </lineage>
</organism>